<dbReference type="Proteomes" id="UP000053562">
    <property type="component" value="Unassembled WGS sequence"/>
</dbReference>
<accession>A0A0J9V8U3</accession>
<proteinExistence type="predicted"/>
<sequence>MDPLQDDEYYSIVHLFPTGKDRFDINNIKPNNDYLHRCNRIAPRKNIYVDNELSFISDCSKVATYIKNDYSKWSIGNKTDPCKYLNYAINVVVKINRNLNYSEEQLIDAYKQLATELSECKYSIKSIEDRVLENVKELSNIYYNFNNYINKINENQTTGCQGLSNIVQLYMNNEKTCNSKTNKFCDALDKFKNYYDSKISQVKCDKKEYQLKSFSSFDGTETVTSEEEGRSGLGVKAGRERSAEELGSLPVGSQRSQAVHEEHPESRTESKMLKISEKGFKGEDTSIPDIEGPSESIMNKNVSTIGATFAGSSLFLVMMYKYTPLGSWVSTKILGRNKLMENMEKNYELLLNDVGNREESLKDPMYHIRYNSAAKQ</sequence>
<dbReference type="AlphaFoldDB" id="A0A0J9V8U3"/>
<evidence type="ECO:0008006" key="4">
    <source>
        <dbReference type="Google" id="ProtNLM"/>
    </source>
</evidence>
<dbReference type="OrthoDB" id="10372451at2759"/>
<feature type="compositionally biased region" description="Basic and acidic residues" evidence="1">
    <location>
        <begin position="258"/>
        <end position="270"/>
    </location>
</feature>
<evidence type="ECO:0000313" key="2">
    <source>
        <dbReference type="EMBL" id="KMZ82473.1"/>
    </source>
</evidence>
<dbReference type="Pfam" id="PF05795">
    <property type="entry name" value="Plasmodium_Vir"/>
    <property type="match status" value="1"/>
</dbReference>
<feature type="region of interest" description="Disordered" evidence="1">
    <location>
        <begin position="220"/>
        <end position="270"/>
    </location>
</feature>
<reference evidence="2 3" key="1">
    <citation type="submission" date="2011-08" db="EMBL/GenBank/DDBJ databases">
        <title>The Genome Sequence of Plasmodium vivax India VII.</title>
        <authorList>
            <consortium name="The Broad Institute Genome Sequencing Platform"/>
            <consortium name="The Broad Institute Genome Sequencing Center for Infectious Disease"/>
            <person name="Neafsey D."/>
            <person name="Carlton J."/>
            <person name="Barnwell J."/>
            <person name="Collins W."/>
            <person name="Escalante A."/>
            <person name="Mullikin J."/>
            <person name="Saul A."/>
            <person name="Guigo R."/>
            <person name="Camara F."/>
            <person name="Young S.K."/>
            <person name="Zeng Q."/>
            <person name="Gargeya S."/>
            <person name="Fitzgerald M."/>
            <person name="Haas B."/>
            <person name="Abouelleil A."/>
            <person name="Alvarado L."/>
            <person name="Arachchi H.M."/>
            <person name="Berlin A."/>
            <person name="Brown A."/>
            <person name="Chapman S.B."/>
            <person name="Chen Z."/>
            <person name="Dunbar C."/>
            <person name="Freedman E."/>
            <person name="Gearin G."/>
            <person name="Gellesch M."/>
            <person name="Goldberg J."/>
            <person name="Griggs A."/>
            <person name="Gujja S."/>
            <person name="Heiman D."/>
            <person name="Howarth C."/>
            <person name="Larson L."/>
            <person name="Lui A."/>
            <person name="MacDonald P.J.P."/>
            <person name="Montmayeur A."/>
            <person name="Murphy C."/>
            <person name="Neiman D."/>
            <person name="Pearson M."/>
            <person name="Priest M."/>
            <person name="Roberts A."/>
            <person name="Saif S."/>
            <person name="Shea T."/>
            <person name="Shenoy N."/>
            <person name="Sisk P."/>
            <person name="Stolte C."/>
            <person name="Sykes S."/>
            <person name="Wortman J."/>
            <person name="Nusbaum C."/>
            <person name="Birren B."/>
        </authorList>
    </citation>
    <scope>NUCLEOTIDE SEQUENCE [LARGE SCALE GENOMIC DNA]</scope>
    <source>
        <strain evidence="2 3">India VII</strain>
    </source>
</reference>
<dbReference type="EMBL" id="KQ234182">
    <property type="protein sequence ID" value="KMZ82473.1"/>
    <property type="molecule type" value="Genomic_DNA"/>
</dbReference>
<gene>
    <name evidence="2" type="ORF">PVIIG_06088</name>
</gene>
<evidence type="ECO:0000313" key="3">
    <source>
        <dbReference type="Proteomes" id="UP000053562"/>
    </source>
</evidence>
<protein>
    <recommendedName>
        <fullName evidence="4">VIR protein</fullName>
    </recommendedName>
</protein>
<name>A0A0J9V8U3_PLAVI</name>
<organism evidence="2 3">
    <name type="scientific">Plasmodium vivax India VII</name>
    <dbReference type="NCBI Taxonomy" id="1077284"/>
    <lineage>
        <taxon>Eukaryota</taxon>
        <taxon>Sar</taxon>
        <taxon>Alveolata</taxon>
        <taxon>Apicomplexa</taxon>
        <taxon>Aconoidasida</taxon>
        <taxon>Haemosporida</taxon>
        <taxon>Plasmodiidae</taxon>
        <taxon>Plasmodium</taxon>
        <taxon>Plasmodium (Plasmodium)</taxon>
    </lineage>
</organism>
<dbReference type="InterPro" id="IPR008780">
    <property type="entry name" value="Plasmodium_Vir"/>
</dbReference>
<evidence type="ECO:0000256" key="1">
    <source>
        <dbReference type="SAM" id="MobiDB-lite"/>
    </source>
</evidence>